<keyword evidence="6" id="KW-0119">Carbohydrate metabolism</keyword>
<evidence type="ECO:0000256" key="3">
    <source>
        <dbReference type="ARBA" id="ARBA00022723"/>
    </source>
</evidence>
<dbReference type="SFLD" id="SFLDG01135">
    <property type="entry name" value="C1.5.6:_HAD__Beta-PGM__Phospha"/>
    <property type="match status" value="1"/>
</dbReference>
<dbReference type="NCBIfam" id="TIGR01509">
    <property type="entry name" value="HAD-SF-IA-v3"/>
    <property type="match status" value="1"/>
</dbReference>
<gene>
    <name evidence="7" type="ORF">ABT56_19375</name>
</gene>
<dbReference type="AlphaFoldDB" id="A0A0J1JMT9"/>
<dbReference type="SFLD" id="SFLDS00003">
    <property type="entry name" value="Haloacid_Dehalogenase"/>
    <property type="match status" value="1"/>
</dbReference>
<dbReference type="InterPro" id="IPR036412">
    <property type="entry name" value="HAD-like_sf"/>
</dbReference>
<dbReference type="InterPro" id="IPR023214">
    <property type="entry name" value="HAD_sf"/>
</dbReference>
<comment type="similarity">
    <text evidence="2">Belongs to the HAD-like hydrolase superfamily. CbbY/CbbZ/Gph/YieH family.</text>
</comment>
<dbReference type="RefSeq" id="WP_047880560.1">
    <property type="nucleotide sequence ID" value="NZ_LDOT01000033.1"/>
</dbReference>
<comment type="caution">
    <text evidence="7">The sequence shown here is derived from an EMBL/GenBank/DDBJ whole genome shotgun (WGS) entry which is preliminary data.</text>
</comment>
<dbReference type="GO" id="GO:0016787">
    <property type="term" value="F:hydrolase activity"/>
    <property type="evidence" value="ECO:0007669"/>
    <property type="project" value="UniProtKB-KW"/>
</dbReference>
<dbReference type="PANTHER" id="PTHR46193:SF18">
    <property type="entry name" value="HEXITOL PHOSPHATASE B"/>
    <property type="match status" value="1"/>
</dbReference>
<dbReference type="Pfam" id="PF13419">
    <property type="entry name" value="HAD_2"/>
    <property type="match status" value="1"/>
</dbReference>
<evidence type="ECO:0000256" key="2">
    <source>
        <dbReference type="ARBA" id="ARBA00006171"/>
    </source>
</evidence>
<dbReference type="Proteomes" id="UP000036097">
    <property type="component" value="Unassembled WGS sequence"/>
</dbReference>
<dbReference type="OrthoDB" id="9800058at2"/>
<evidence type="ECO:0000256" key="4">
    <source>
        <dbReference type="ARBA" id="ARBA00022801"/>
    </source>
</evidence>
<sequence length="219" mass="23765">MLQAAVFDMDGLLVDSEPFWQQAQVEIFSSLGVNITTEDTHQTMGLRIDQVVEYWYAKQPWQEHSISAVTDMVVLRVEELVKEHKPMLPGVIEAIAACEAAGLKIALASSSPMQLITSTLAALSLEDKFSAVLSAETLRYGKPHPEVYINAADALGVAPQHCIAFEDSVNGLLAAKAAQMKGIAVPDAAYANDPRWAIADKKLNSLLEVNTQLLSSLKC</sequence>
<dbReference type="GO" id="GO:0000287">
    <property type="term" value="F:magnesium ion binding"/>
    <property type="evidence" value="ECO:0007669"/>
    <property type="project" value="UniProtKB-ARBA"/>
</dbReference>
<keyword evidence="3" id="KW-0479">Metal-binding</keyword>
<dbReference type="InterPro" id="IPR051600">
    <property type="entry name" value="Beta-PGM-like"/>
</dbReference>
<evidence type="ECO:0000256" key="1">
    <source>
        <dbReference type="ARBA" id="ARBA00001946"/>
    </source>
</evidence>
<evidence type="ECO:0000313" key="7">
    <source>
        <dbReference type="EMBL" id="KLV03467.1"/>
    </source>
</evidence>
<dbReference type="PRINTS" id="PR00413">
    <property type="entry name" value="HADHALOGNASE"/>
</dbReference>
<reference evidence="7 8" key="1">
    <citation type="submission" date="2015-05" db="EMBL/GenBank/DDBJ databases">
        <title>Photobacterium galathea sp. nov.</title>
        <authorList>
            <person name="Machado H."/>
            <person name="Gram L."/>
        </authorList>
    </citation>
    <scope>NUCLEOTIDE SEQUENCE [LARGE SCALE GENOMIC DNA]</scope>
    <source>
        <strain evidence="7 8">CGMCC 1.12159</strain>
    </source>
</reference>
<dbReference type="NCBIfam" id="NF008087">
    <property type="entry name" value="PRK10826.1"/>
    <property type="match status" value="1"/>
</dbReference>
<keyword evidence="4" id="KW-0378">Hydrolase</keyword>
<organism evidence="7 8">
    <name type="scientific">Photobacterium aquae</name>
    <dbReference type="NCBI Taxonomy" id="1195763"/>
    <lineage>
        <taxon>Bacteria</taxon>
        <taxon>Pseudomonadati</taxon>
        <taxon>Pseudomonadota</taxon>
        <taxon>Gammaproteobacteria</taxon>
        <taxon>Vibrionales</taxon>
        <taxon>Vibrionaceae</taxon>
        <taxon>Photobacterium</taxon>
    </lineage>
</organism>
<dbReference type="InterPro" id="IPR023198">
    <property type="entry name" value="PGP-like_dom2"/>
</dbReference>
<accession>A0A0J1JMT9</accession>
<dbReference type="STRING" id="1195763.ABT56_19375"/>
<protein>
    <submittedName>
        <fullName evidence="7">2-deoxyglucose-6-phosphatase</fullName>
    </submittedName>
</protein>
<keyword evidence="5" id="KW-0460">Magnesium</keyword>
<dbReference type="InterPro" id="IPR041492">
    <property type="entry name" value="HAD_2"/>
</dbReference>
<dbReference type="SFLD" id="SFLDG01129">
    <property type="entry name" value="C1.5:_HAD__Beta-PGM__Phosphata"/>
    <property type="match status" value="1"/>
</dbReference>
<dbReference type="Gene3D" id="3.40.50.1000">
    <property type="entry name" value="HAD superfamily/HAD-like"/>
    <property type="match status" value="1"/>
</dbReference>
<keyword evidence="8" id="KW-1185">Reference proteome</keyword>
<name>A0A0J1JMT9_9GAMM</name>
<dbReference type="Gene3D" id="1.10.150.240">
    <property type="entry name" value="Putative phosphatase, domain 2"/>
    <property type="match status" value="1"/>
</dbReference>
<dbReference type="PANTHER" id="PTHR46193">
    <property type="entry name" value="6-PHOSPHOGLUCONATE PHOSPHATASE"/>
    <property type="match status" value="1"/>
</dbReference>
<dbReference type="FunFam" id="3.40.50.1000:FF:000036">
    <property type="entry name" value="HAD family hydrolase"/>
    <property type="match status" value="1"/>
</dbReference>
<dbReference type="SUPFAM" id="SSF56784">
    <property type="entry name" value="HAD-like"/>
    <property type="match status" value="1"/>
</dbReference>
<evidence type="ECO:0000313" key="8">
    <source>
        <dbReference type="Proteomes" id="UP000036097"/>
    </source>
</evidence>
<dbReference type="PATRIC" id="fig|1195763.3.peg.4145"/>
<comment type="cofactor">
    <cofactor evidence="1">
        <name>Mg(2+)</name>
        <dbReference type="ChEBI" id="CHEBI:18420"/>
    </cofactor>
</comment>
<dbReference type="InterPro" id="IPR006439">
    <property type="entry name" value="HAD-SF_hydro_IA"/>
</dbReference>
<evidence type="ECO:0000256" key="6">
    <source>
        <dbReference type="ARBA" id="ARBA00023277"/>
    </source>
</evidence>
<evidence type="ECO:0000256" key="5">
    <source>
        <dbReference type="ARBA" id="ARBA00022842"/>
    </source>
</evidence>
<proteinExistence type="inferred from homology"/>
<dbReference type="EMBL" id="LDOT01000033">
    <property type="protein sequence ID" value="KLV03467.1"/>
    <property type="molecule type" value="Genomic_DNA"/>
</dbReference>